<name>V4ALA5_LOTGI</name>
<keyword evidence="2" id="KW-1185">Reference proteome</keyword>
<dbReference type="GeneID" id="20243211"/>
<gene>
    <name evidence="1" type="ORF">LOTGIDRAFT_175483</name>
</gene>
<evidence type="ECO:0000313" key="1">
    <source>
        <dbReference type="EMBL" id="ESO94356.1"/>
    </source>
</evidence>
<dbReference type="KEGG" id="lgi:LOTGIDRAFT_175483"/>
<organism evidence="1 2">
    <name type="scientific">Lottia gigantea</name>
    <name type="common">Giant owl limpet</name>
    <dbReference type="NCBI Taxonomy" id="225164"/>
    <lineage>
        <taxon>Eukaryota</taxon>
        <taxon>Metazoa</taxon>
        <taxon>Spiralia</taxon>
        <taxon>Lophotrochozoa</taxon>
        <taxon>Mollusca</taxon>
        <taxon>Gastropoda</taxon>
        <taxon>Patellogastropoda</taxon>
        <taxon>Lottioidea</taxon>
        <taxon>Lottiidae</taxon>
        <taxon>Lottia</taxon>
    </lineage>
</organism>
<sequence>MIVVHAPKAYFGSDIQKSLGSLPGFPLAKYPGEKHLPGHNYTGPDLPVFKRQQPSPKIRLREKQIRLETEKMKFPKEKQAAISIKLLELEKKNIIERTYHEEGEFISNIFTREKKDGGLRLILD</sequence>
<dbReference type="Proteomes" id="UP000030746">
    <property type="component" value="Unassembled WGS sequence"/>
</dbReference>
<reference evidence="1 2" key="1">
    <citation type="journal article" date="2013" name="Nature">
        <title>Insights into bilaterian evolution from three spiralian genomes.</title>
        <authorList>
            <person name="Simakov O."/>
            <person name="Marletaz F."/>
            <person name="Cho S.J."/>
            <person name="Edsinger-Gonzales E."/>
            <person name="Havlak P."/>
            <person name="Hellsten U."/>
            <person name="Kuo D.H."/>
            <person name="Larsson T."/>
            <person name="Lv J."/>
            <person name="Arendt D."/>
            <person name="Savage R."/>
            <person name="Osoegawa K."/>
            <person name="de Jong P."/>
            <person name="Grimwood J."/>
            <person name="Chapman J.A."/>
            <person name="Shapiro H."/>
            <person name="Aerts A."/>
            <person name="Otillar R.P."/>
            <person name="Terry A.Y."/>
            <person name="Boore J.L."/>
            <person name="Grigoriev I.V."/>
            <person name="Lindberg D.R."/>
            <person name="Seaver E.C."/>
            <person name="Weisblat D.A."/>
            <person name="Putnam N.H."/>
            <person name="Rokhsar D.S."/>
        </authorList>
    </citation>
    <scope>NUCLEOTIDE SEQUENCE [LARGE SCALE GENOMIC DNA]</scope>
</reference>
<protein>
    <submittedName>
        <fullName evidence="1">Uncharacterized protein</fullName>
    </submittedName>
</protein>
<dbReference type="HOGENOM" id="CLU_2309158_0_0_1"/>
<dbReference type="RefSeq" id="XP_009054952.1">
    <property type="nucleotide sequence ID" value="XM_009056704.1"/>
</dbReference>
<dbReference type="OrthoDB" id="6282662at2759"/>
<dbReference type="CTD" id="20243211"/>
<dbReference type="Gene3D" id="3.10.10.10">
    <property type="entry name" value="HIV Type 1 Reverse Transcriptase, subunit A, domain 1"/>
    <property type="match status" value="1"/>
</dbReference>
<proteinExistence type="predicted"/>
<evidence type="ECO:0000313" key="2">
    <source>
        <dbReference type="Proteomes" id="UP000030746"/>
    </source>
</evidence>
<dbReference type="AlphaFoldDB" id="V4ALA5"/>
<accession>V4ALA5</accession>
<dbReference type="EMBL" id="KB201844">
    <property type="protein sequence ID" value="ESO94356.1"/>
    <property type="molecule type" value="Genomic_DNA"/>
</dbReference>